<dbReference type="SUPFAM" id="SSF57903">
    <property type="entry name" value="FYVE/PHD zinc finger"/>
    <property type="match status" value="1"/>
</dbReference>
<dbReference type="InterPro" id="IPR035898">
    <property type="entry name" value="TAZ_dom_sf"/>
</dbReference>
<evidence type="ECO:0000256" key="3">
    <source>
        <dbReference type="ARBA" id="ARBA00013184"/>
    </source>
</evidence>
<dbReference type="PROSITE" id="PS01357">
    <property type="entry name" value="ZF_ZZ_1"/>
    <property type="match status" value="2"/>
</dbReference>
<dbReference type="PANTHER" id="PTHR13808:SF1">
    <property type="entry name" value="HISTONE ACETYLTRANSFERASE"/>
    <property type="match status" value="1"/>
</dbReference>
<evidence type="ECO:0000256" key="4">
    <source>
        <dbReference type="ARBA" id="ARBA00022679"/>
    </source>
</evidence>
<comment type="function">
    <text evidence="1">Acetyltransferase enzyme. Acetylates histones, giving a specific tag for transcriptional activation.</text>
</comment>
<dbReference type="Gene3D" id="1.20.1020.10">
    <property type="entry name" value="TAZ domain"/>
    <property type="match status" value="2"/>
</dbReference>
<feature type="domain" description="ZZ-type" evidence="18">
    <location>
        <begin position="1249"/>
        <end position="1313"/>
    </location>
</feature>
<evidence type="ECO:0000259" key="19">
    <source>
        <dbReference type="PROSITE" id="PS51727"/>
    </source>
</evidence>
<dbReference type="InterPro" id="IPR031162">
    <property type="entry name" value="CBP_P300_HAT"/>
</dbReference>
<keyword evidence="8" id="KW-0156">Chromatin regulator</keyword>
<dbReference type="OMA" id="GTHINQE"/>
<dbReference type="EMBL" id="CM035430">
    <property type="protein sequence ID" value="KAH7298463.1"/>
    <property type="molecule type" value="Genomic_DNA"/>
</dbReference>
<dbReference type="Gene3D" id="3.30.40.10">
    <property type="entry name" value="Zinc/RING finger domain, C3HC4 (zinc finger)"/>
    <property type="match status" value="1"/>
</dbReference>
<dbReference type="GO" id="GO:0008270">
    <property type="term" value="F:zinc ion binding"/>
    <property type="evidence" value="ECO:0007669"/>
    <property type="project" value="UniProtKB-KW"/>
</dbReference>
<dbReference type="GO" id="GO:0031490">
    <property type="term" value="F:chromatin DNA binding"/>
    <property type="evidence" value="ECO:0007669"/>
    <property type="project" value="TreeGrafter"/>
</dbReference>
<keyword evidence="11" id="KW-0804">Transcription</keyword>
<evidence type="ECO:0000256" key="14">
    <source>
        <dbReference type="ARBA" id="ARBA00048017"/>
    </source>
</evidence>
<dbReference type="SMART" id="SM01250">
    <property type="entry name" value="KAT11"/>
    <property type="match status" value="1"/>
</dbReference>
<evidence type="ECO:0000256" key="6">
    <source>
        <dbReference type="ARBA" id="ARBA00022771"/>
    </source>
</evidence>
<keyword evidence="5" id="KW-0479">Metal-binding</keyword>
<keyword evidence="12" id="KW-0539">Nucleus</keyword>
<dbReference type="InterPro" id="IPR013178">
    <property type="entry name" value="Histone_AcTrfase_Rtt109/CBP"/>
</dbReference>
<dbReference type="InterPro" id="IPR001965">
    <property type="entry name" value="Znf_PHD"/>
</dbReference>
<dbReference type="EMBL" id="CM035430">
    <property type="protein sequence ID" value="KAH7298464.1"/>
    <property type="molecule type" value="Genomic_DNA"/>
</dbReference>
<dbReference type="InterPro" id="IPR043145">
    <property type="entry name" value="Znf_ZZ_sf"/>
</dbReference>
<sequence>MQRQVYAVGQHGQFTQGVNEGPLKKSIAMWQKPWHSNSDLSLRKEIFLHITKLMQKNGLQDKLPTIANEFELALYSDADSKDDYANLGTLEHRICSLFLRVKMNQKVMQHGALSGSGFHEKAHVPACNVLYASAGAGKILPNNIGQRIRTNGVPTLYAGSQMIPTPGVNTGSEANYNLVSAICGTDSTDKMHQQLLSMGASSTNFQMDGVLRIPPTGLTSNGMLNCAQIVRPDHMLMNINSAMECALQNQSGNAVFIQGNSHSTEQLVPHQQFGIAGGNSFISSSIVDNLNSRNFQNSSVSSCVNSTSVATMTTNSYSSFLSNHSDAKFSQHSQAQYLSQSNAFPNSPTISVISQEYQDPGRTLVVSNQPNCDGSKTFSSNAITPLTSSIQAASVDALSSQQDTHQTSYLQQHNKQQHQWQLQEPQHFQPQSLSFEDKQKMWLPRDAGNASLLQFERNCSKSNCPQVFSIDQQSEMTCQASSADTGQSEVVSNGDSMAPSHDKCSFKQDQSSRIKQQQWLLLMFWHVSRCKDSRQCSISKCEAGRIYWKHITSCRDYSCRCTRTKLLLRHHSKCRNPKCVICAPVRSHISPQALAARCKLKKEQEDQHLTPCIRAPSGNEVDSPPTKKLKVEIVAPCLTSISQQPVNLSMDETNREELNCSEDALSSLKNNDASDQQVNEHTGSFTHKIESPTGSSVTTGTQSQEPLGPKVSNLSSLKLKDKCEGRNVCQDTLCSGANVIGNMGVVNSAKKKVSGITYLECLSSQQIREHICSLRKWIGQSKAKAEKNQAMELNMSASACSACAVETLHFDPIPVFCSQCGSRIKRNAIYYASGSGDSALVFCSPCFSATRSDVAESDGIKVQKSALEKKRNDEQRVEAWVECDKCKKWQHQVCALFNARINKERTEYVCPDCCIAELERGERVPRPRDSVLGAKDLPRTMLSDFVEERLVNKLRSEREERAKAWGRPLEEVPTAEGLVVRVISSVDKKLEVKPRFLKVFQQEAYPKEFMYKSKMLMLFQEIEGVEVCLFGMYVQEFGAECQQPNSRHVYLSYLDSVKYFRPDVKAITGEALRTYVYHEILVAYLDYCKRRGFSSCYIWACPPLKGDDYILYCHPEIQKTPKPDKLREWYLSMISKAKKENIVTANRNLFDYYFTSNEECKAKVTAARLPYFDGDYWPGAAEDILQQLQEEEDGVDTGRRTKMKKTVWKRTTKTSTHGDNTGSIPKDVQLMDKLGQLISAMKEDFIMVHMHHACSRCRNFIISGIRWVCESCQDNFQLCAECHAEHEQLSKEEKHPAGKKESHLFIAEKVEDAPSDTQDRDEIMECEYFDNRQAFLSLCQGNQYQYDTLRRAKHSSMMILYHLHNPDAPAFVSSCTSCQIELEPGQGWKCNICTDYDVCNDCYRGKDLKHPHKLVPHTIPADQNATSAHDRQQRVLELRMILKVLVHSSNCKDAGCQFSKCKNLKDLFRHGNTCVKRATGGCPYCKRIWFLLSAHARSCKESICNVPRCGDIRRHLRRIQQQQESRRRAAFNEMIRQRKSETAGDQ</sequence>
<dbReference type="GO" id="GO:0004402">
    <property type="term" value="F:histone acetyltransferase activity"/>
    <property type="evidence" value="ECO:0007669"/>
    <property type="project" value="InterPro"/>
</dbReference>
<evidence type="ECO:0000256" key="12">
    <source>
        <dbReference type="ARBA" id="ARBA00023242"/>
    </source>
</evidence>
<evidence type="ECO:0000256" key="9">
    <source>
        <dbReference type="ARBA" id="ARBA00023015"/>
    </source>
</evidence>
<dbReference type="Gene3D" id="3.30.60.90">
    <property type="match status" value="2"/>
</dbReference>
<feature type="domain" description="TAZ-type" evidence="17">
    <location>
        <begin position="1429"/>
        <end position="1512"/>
    </location>
</feature>
<keyword evidence="21" id="KW-1185">Reference proteome</keyword>
<keyword evidence="10" id="KW-0010">Activator</keyword>
<dbReference type="SMART" id="SM00551">
    <property type="entry name" value="ZnF_TAZ"/>
    <property type="match status" value="2"/>
</dbReference>
<name>A0A8T2RRR2_CERRI</name>
<dbReference type="Pfam" id="PF00628">
    <property type="entry name" value="PHD"/>
    <property type="match status" value="1"/>
</dbReference>
<feature type="compositionally biased region" description="Polar residues" evidence="16">
    <location>
        <begin position="672"/>
        <end position="685"/>
    </location>
</feature>
<evidence type="ECO:0000256" key="7">
    <source>
        <dbReference type="ARBA" id="ARBA00022833"/>
    </source>
</evidence>
<organism evidence="20 21">
    <name type="scientific">Ceratopteris richardii</name>
    <name type="common">Triangle waterfern</name>
    <dbReference type="NCBI Taxonomy" id="49495"/>
    <lineage>
        <taxon>Eukaryota</taxon>
        <taxon>Viridiplantae</taxon>
        <taxon>Streptophyta</taxon>
        <taxon>Embryophyta</taxon>
        <taxon>Tracheophyta</taxon>
        <taxon>Polypodiopsida</taxon>
        <taxon>Polypodiidae</taxon>
        <taxon>Polypodiales</taxon>
        <taxon>Pteridineae</taxon>
        <taxon>Pteridaceae</taxon>
        <taxon>Parkerioideae</taxon>
        <taxon>Ceratopteris</taxon>
    </lineage>
</organism>
<dbReference type="SUPFAM" id="SSF57933">
    <property type="entry name" value="TAZ domain"/>
    <property type="match status" value="2"/>
</dbReference>
<dbReference type="PANTHER" id="PTHR13808">
    <property type="entry name" value="CBP/P300-RELATED"/>
    <property type="match status" value="1"/>
</dbReference>
<evidence type="ECO:0000313" key="20">
    <source>
        <dbReference type="EMBL" id="KAH7298464.1"/>
    </source>
</evidence>
<gene>
    <name evidence="20" type="ORF">KP509_25G044800</name>
</gene>
<evidence type="ECO:0000256" key="5">
    <source>
        <dbReference type="ARBA" id="ARBA00022723"/>
    </source>
</evidence>
<dbReference type="PROSITE" id="PS01359">
    <property type="entry name" value="ZF_PHD_1"/>
    <property type="match status" value="1"/>
</dbReference>
<dbReference type="InterPro" id="IPR011011">
    <property type="entry name" value="Znf_FYVE_PHD"/>
</dbReference>
<dbReference type="InterPro" id="IPR013083">
    <property type="entry name" value="Znf_RING/FYVE/PHD"/>
</dbReference>
<dbReference type="PROSITE" id="PS50134">
    <property type="entry name" value="ZF_TAZ"/>
    <property type="match status" value="2"/>
</dbReference>
<comment type="caution">
    <text evidence="20">The sequence shown here is derived from an EMBL/GenBank/DDBJ whole genome shotgun (WGS) entry which is preliminary data.</text>
</comment>
<keyword evidence="4" id="KW-0808">Transferase</keyword>
<evidence type="ECO:0000256" key="15">
    <source>
        <dbReference type="PROSITE-ProRule" id="PRU00228"/>
    </source>
</evidence>
<dbReference type="PROSITE" id="PS51727">
    <property type="entry name" value="CBP_P300_HAT"/>
    <property type="match status" value="1"/>
</dbReference>
<proteinExistence type="predicted"/>
<dbReference type="InterPro" id="IPR000433">
    <property type="entry name" value="Znf_ZZ"/>
</dbReference>
<dbReference type="InterPro" id="IPR019787">
    <property type="entry name" value="Znf_PHD-finger"/>
</dbReference>
<feature type="region of interest" description="Disordered" evidence="16">
    <location>
        <begin position="672"/>
        <end position="711"/>
    </location>
</feature>
<dbReference type="EC" id="2.3.1.48" evidence="3"/>
<protein>
    <recommendedName>
        <fullName evidence="3">histone acetyltransferase</fullName>
        <ecNumber evidence="3">2.3.1.48</ecNumber>
    </recommendedName>
</protein>
<feature type="domain" description="ZZ-type" evidence="18">
    <location>
        <begin position="1370"/>
        <end position="1422"/>
    </location>
</feature>
<evidence type="ECO:0000256" key="11">
    <source>
        <dbReference type="ARBA" id="ARBA00023163"/>
    </source>
</evidence>
<dbReference type="SUPFAM" id="SSF57850">
    <property type="entry name" value="RING/U-box"/>
    <property type="match status" value="2"/>
</dbReference>
<comment type="catalytic activity">
    <reaction evidence="14">
        <text>L-lysyl-[protein] + acetyl-CoA = N(6)-acetyl-L-lysyl-[protein] + CoA + H(+)</text>
        <dbReference type="Rhea" id="RHEA:45948"/>
        <dbReference type="Rhea" id="RHEA-COMP:9752"/>
        <dbReference type="Rhea" id="RHEA-COMP:10731"/>
        <dbReference type="ChEBI" id="CHEBI:15378"/>
        <dbReference type="ChEBI" id="CHEBI:29969"/>
        <dbReference type="ChEBI" id="CHEBI:57287"/>
        <dbReference type="ChEBI" id="CHEBI:57288"/>
        <dbReference type="ChEBI" id="CHEBI:61930"/>
        <dbReference type="EC" id="2.3.1.48"/>
    </reaction>
</comment>
<keyword evidence="13" id="KW-0012">Acyltransferase</keyword>
<dbReference type="SMART" id="SM00249">
    <property type="entry name" value="PHD"/>
    <property type="match status" value="1"/>
</dbReference>
<evidence type="ECO:0000259" key="18">
    <source>
        <dbReference type="PROSITE" id="PS50135"/>
    </source>
</evidence>
<feature type="domain" description="CBP/p300-type HAT" evidence="19">
    <location>
        <begin position="931"/>
        <end position="1368"/>
    </location>
</feature>
<evidence type="ECO:0000256" key="8">
    <source>
        <dbReference type="ARBA" id="ARBA00022853"/>
    </source>
</evidence>
<evidence type="ECO:0000256" key="1">
    <source>
        <dbReference type="ARBA" id="ARBA00002581"/>
    </source>
</evidence>
<dbReference type="InterPro" id="IPR000197">
    <property type="entry name" value="Znf_TAZ"/>
</dbReference>
<dbReference type="GO" id="GO:0005667">
    <property type="term" value="C:transcription regulator complex"/>
    <property type="evidence" value="ECO:0007669"/>
    <property type="project" value="TreeGrafter"/>
</dbReference>
<dbReference type="GO" id="GO:0005634">
    <property type="term" value="C:nucleus"/>
    <property type="evidence" value="ECO:0007669"/>
    <property type="project" value="UniProtKB-SubCell"/>
</dbReference>
<dbReference type="Pfam" id="PF02135">
    <property type="entry name" value="zf-TAZ"/>
    <property type="match status" value="2"/>
</dbReference>
<evidence type="ECO:0000256" key="13">
    <source>
        <dbReference type="ARBA" id="ARBA00023315"/>
    </source>
</evidence>
<feature type="domain" description="TAZ-type" evidence="17">
    <location>
        <begin position="508"/>
        <end position="585"/>
    </location>
</feature>
<dbReference type="GO" id="GO:0000123">
    <property type="term" value="C:histone acetyltransferase complex"/>
    <property type="evidence" value="ECO:0007669"/>
    <property type="project" value="TreeGrafter"/>
</dbReference>
<comment type="subcellular location">
    <subcellularLocation>
        <location evidence="2">Nucleus</location>
    </subcellularLocation>
</comment>
<dbReference type="PROSITE" id="PS50135">
    <property type="entry name" value="ZF_ZZ_2"/>
    <property type="match status" value="2"/>
</dbReference>
<evidence type="ECO:0000256" key="10">
    <source>
        <dbReference type="ARBA" id="ARBA00023159"/>
    </source>
</evidence>
<dbReference type="SMART" id="SM00291">
    <property type="entry name" value="ZnF_ZZ"/>
    <property type="match status" value="2"/>
</dbReference>
<dbReference type="GO" id="GO:0003713">
    <property type="term" value="F:transcription coactivator activity"/>
    <property type="evidence" value="ECO:0007669"/>
    <property type="project" value="TreeGrafter"/>
</dbReference>
<evidence type="ECO:0000256" key="16">
    <source>
        <dbReference type="SAM" id="MobiDB-lite"/>
    </source>
</evidence>
<accession>A0A8T2RRR2</accession>
<dbReference type="OrthoDB" id="899at2759"/>
<reference evidence="20" key="1">
    <citation type="submission" date="2021-08" db="EMBL/GenBank/DDBJ databases">
        <title>WGS assembly of Ceratopteris richardii.</title>
        <authorList>
            <person name="Marchant D.B."/>
            <person name="Chen G."/>
            <person name="Jenkins J."/>
            <person name="Shu S."/>
            <person name="Leebens-Mack J."/>
            <person name="Grimwood J."/>
            <person name="Schmutz J."/>
            <person name="Soltis P."/>
            <person name="Soltis D."/>
            <person name="Chen Z.-H."/>
        </authorList>
    </citation>
    <scope>NUCLEOTIDE SEQUENCE</scope>
    <source>
        <strain evidence="20">Whitten #5841</strain>
        <tissue evidence="20">Leaf</tissue>
    </source>
</reference>
<keyword evidence="6 15" id="KW-0863">Zinc-finger</keyword>
<keyword evidence="7" id="KW-0862">Zinc</keyword>
<dbReference type="InterPro" id="IPR019786">
    <property type="entry name" value="Zinc_finger_PHD-type_CS"/>
</dbReference>
<keyword evidence="9" id="KW-0805">Transcription regulation</keyword>
<feature type="compositionally biased region" description="Low complexity" evidence="16">
    <location>
        <begin position="691"/>
        <end position="704"/>
    </location>
</feature>
<evidence type="ECO:0000259" key="17">
    <source>
        <dbReference type="PROSITE" id="PS50134"/>
    </source>
</evidence>
<dbReference type="GO" id="GO:0045944">
    <property type="term" value="P:positive regulation of transcription by RNA polymerase II"/>
    <property type="evidence" value="ECO:0007669"/>
    <property type="project" value="TreeGrafter"/>
</dbReference>
<evidence type="ECO:0000256" key="2">
    <source>
        <dbReference type="ARBA" id="ARBA00004123"/>
    </source>
</evidence>
<dbReference type="Proteomes" id="UP000825935">
    <property type="component" value="Chromosome 25"/>
</dbReference>
<evidence type="ECO:0000313" key="21">
    <source>
        <dbReference type="Proteomes" id="UP000825935"/>
    </source>
</evidence>
<dbReference type="Pfam" id="PF08214">
    <property type="entry name" value="HAT_KAT11"/>
    <property type="match status" value="1"/>
</dbReference>